<gene>
    <name evidence="4" type="ORF">Bpfe_025814</name>
</gene>
<keyword evidence="2" id="KW-0472">Membrane</keyword>
<keyword evidence="2" id="KW-1133">Transmembrane helix</keyword>
<name>A0AAD8AZV2_BIOPF</name>
<evidence type="ECO:0000256" key="1">
    <source>
        <dbReference type="SAM" id="MobiDB-lite"/>
    </source>
</evidence>
<keyword evidence="2" id="KW-0812">Transmembrane</keyword>
<organism evidence="4 5">
    <name type="scientific">Biomphalaria pfeifferi</name>
    <name type="common">Bloodfluke planorb</name>
    <name type="synonym">Freshwater snail</name>
    <dbReference type="NCBI Taxonomy" id="112525"/>
    <lineage>
        <taxon>Eukaryota</taxon>
        <taxon>Metazoa</taxon>
        <taxon>Spiralia</taxon>
        <taxon>Lophotrochozoa</taxon>
        <taxon>Mollusca</taxon>
        <taxon>Gastropoda</taxon>
        <taxon>Heterobranchia</taxon>
        <taxon>Euthyneura</taxon>
        <taxon>Panpulmonata</taxon>
        <taxon>Hygrophila</taxon>
        <taxon>Lymnaeoidea</taxon>
        <taxon>Planorbidae</taxon>
        <taxon>Biomphalaria</taxon>
    </lineage>
</organism>
<dbReference type="AlphaFoldDB" id="A0AAD8AZV2"/>
<dbReference type="EMBL" id="JASAOG010000192">
    <property type="protein sequence ID" value="KAK0044754.1"/>
    <property type="molecule type" value="Genomic_DNA"/>
</dbReference>
<protein>
    <submittedName>
        <fullName evidence="4">Uncharacterized protein</fullName>
    </submittedName>
</protein>
<keyword evidence="5" id="KW-1185">Reference proteome</keyword>
<reference evidence="4" key="1">
    <citation type="journal article" date="2023" name="PLoS Negl. Trop. Dis.">
        <title>A genome sequence for Biomphalaria pfeifferi, the major vector snail for the human-infecting parasite Schistosoma mansoni.</title>
        <authorList>
            <person name="Bu L."/>
            <person name="Lu L."/>
            <person name="Laidemitt M.R."/>
            <person name="Zhang S.M."/>
            <person name="Mutuku M."/>
            <person name="Mkoji G."/>
            <person name="Steinauer M."/>
            <person name="Loker E.S."/>
        </authorList>
    </citation>
    <scope>NUCLEOTIDE SEQUENCE</scope>
    <source>
        <strain evidence="4">KasaAsao</strain>
    </source>
</reference>
<evidence type="ECO:0000256" key="3">
    <source>
        <dbReference type="SAM" id="SignalP"/>
    </source>
</evidence>
<proteinExistence type="predicted"/>
<comment type="caution">
    <text evidence="4">The sequence shown here is derived from an EMBL/GenBank/DDBJ whole genome shotgun (WGS) entry which is preliminary data.</text>
</comment>
<reference evidence="4" key="2">
    <citation type="submission" date="2023-04" db="EMBL/GenBank/DDBJ databases">
        <authorList>
            <person name="Bu L."/>
            <person name="Lu L."/>
            <person name="Laidemitt M.R."/>
            <person name="Zhang S.M."/>
            <person name="Mutuku M."/>
            <person name="Mkoji G."/>
            <person name="Steinauer M."/>
            <person name="Loker E.S."/>
        </authorList>
    </citation>
    <scope>NUCLEOTIDE SEQUENCE</scope>
    <source>
        <strain evidence="4">KasaAsao</strain>
        <tissue evidence="4">Whole Snail</tissue>
    </source>
</reference>
<dbReference type="Proteomes" id="UP001233172">
    <property type="component" value="Unassembled WGS sequence"/>
</dbReference>
<feature type="region of interest" description="Disordered" evidence="1">
    <location>
        <begin position="358"/>
        <end position="379"/>
    </location>
</feature>
<sequence>MSTKHLSLLHCLMAVMPLLFWSSTVGNELMKYTPDGSSEFNTSYRNNETNSTALFTKSFSGDSCKSFAYNWSLHELPPEISNMTGEPADDPVDVHVTMNVEGQDNGTTIMVFFQYPQKAMIKPKGFFLAAHGGKDPMDPQCYFVVIDMLHPAFQDEVPLYYEFPTALYDHDTYTVYAVSLPLPPVRPKMPGEPVVLIKTGDSAYGKTTEAEVAPVWSPYIVLRRLEDGNDFEVKFNENRNFFSGRTFGVTYTLSETGEKSPEQMVAFDETCQTSEKKQECAITYENVVGTFKVSIRSFHELCNGSCAVTESDFYTVLKKEIRVMTTVPKMIPQTMTTTAMVTTMPPTTMKAITHMETTTQSTTMSTLRPLTHSSTTERTTVLETSETLTEPQAQAAISNEKTKSSNNTLVGGLMGGLAAAGLFTMIVVLFAVMEKSKPAKVKGKKSTK</sequence>
<accession>A0AAD8AZV2</accession>
<feature type="signal peptide" evidence="3">
    <location>
        <begin position="1"/>
        <end position="26"/>
    </location>
</feature>
<feature type="chain" id="PRO_5042111286" evidence="3">
    <location>
        <begin position="27"/>
        <end position="448"/>
    </location>
</feature>
<evidence type="ECO:0000313" key="4">
    <source>
        <dbReference type="EMBL" id="KAK0044754.1"/>
    </source>
</evidence>
<evidence type="ECO:0000256" key="2">
    <source>
        <dbReference type="SAM" id="Phobius"/>
    </source>
</evidence>
<evidence type="ECO:0000313" key="5">
    <source>
        <dbReference type="Proteomes" id="UP001233172"/>
    </source>
</evidence>
<keyword evidence="3" id="KW-0732">Signal</keyword>
<feature type="transmembrane region" description="Helical" evidence="2">
    <location>
        <begin position="409"/>
        <end position="432"/>
    </location>
</feature>